<protein>
    <recommendedName>
        <fullName evidence="1">Jacalin-type lectin domain-containing protein</fullName>
    </recommendedName>
</protein>
<comment type="caution">
    <text evidence="2">The sequence shown here is derived from an EMBL/GenBank/DDBJ whole genome shotgun (WGS) entry which is preliminary data.</text>
</comment>
<dbReference type="Proteomes" id="UP001163046">
    <property type="component" value="Unassembled WGS sequence"/>
</dbReference>
<dbReference type="Gene3D" id="2.100.10.30">
    <property type="entry name" value="Jacalin-like lectin domain"/>
    <property type="match status" value="1"/>
</dbReference>
<dbReference type="SMART" id="SM00915">
    <property type="entry name" value="Jacalin"/>
    <property type="match status" value="1"/>
</dbReference>
<dbReference type="EMBL" id="MU826363">
    <property type="protein sequence ID" value="KAJ7378717.1"/>
    <property type="molecule type" value="Genomic_DNA"/>
</dbReference>
<dbReference type="SUPFAM" id="SSF51101">
    <property type="entry name" value="Mannose-binding lectins"/>
    <property type="match status" value="1"/>
</dbReference>
<organism evidence="2 3">
    <name type="scientific">Desmophyllum pertusum</name>
    <dbReference type="NCBI Taxonomy" id="174260"/>
    <lineage>
        <taxon>Eukaryota</taxon>
        <taxon>Metazoa</taxon>
        <taxon>Cnidaria</taxon>
        <taxon>Anthozoa</taxon>
        <taxon>Hexacorallia</taxon>
        <taxon>Scleractinia</taxon>
        <taxon>Caryophylliina</taxon>
        <taxon>Caryophylliidae</taxon>
        <taxon>Desmophyllum</taxon>
    </lineage>
</organism>
<evidence type="ECO:0000259" key="1">
    <source>
        <dbReference type="PROSITE" id="PS51752"/>
    </source>
</evidence>
<evidence type="ECO:0000313" key="2">
    <source>
        <dbReference type="EMBL" id="KAJ7378717.1"/>
    </source>
</evidence>
<sequence>MDRVDICELELKLTYAPLTTSRFVRVVYVKCADSDGSFDAPVDVPCDVDSAVKRLAFNARLLQTFTAESLYQHGLGHKTFRIEEDETCSPKVHIFTSKLMTCEALGMTGDQLYDTFSKELKCSSLYDPVCKFWTFMSCTHYDPPPPDQLNEKLVTKYIKAHTALGGGHLALFGTGGLHTWASSIDELVPCFTDSRVIDKLELFDDSGGRGTYWANYATGLGASIHELGHCFDLAHTPKGIMGRGFDDMNHVFTMWRQPPSPGKNIAVIEESAVDITEEQSADKTVAAVQLLTTGNPGAAGLVPTLSVNCGTSSPSSGNSSLAAPNEWSHGAHWYRSSAVLLRYHKWLSSSDDEITFNKPMVHWCSTVCGPVGNCGGCHLKNQLSFNSVKWLESQGAALGGFIIHTGEYVNCIQMIGNQEQLETGECQDVLSEPQGTDGMGKRYTFTIDTSDEYIMAVDVRAGGWIDAIRLHTNHKSSIWMGGSGGDECNLRPPPGRKILGLVGTSGELVGSLGVLLSSDVDERTTEADDQDRLVIEAPHGIRLIELWDKKHSEVYQHWEFLQPHPPNTFTLSRTDVMDKASTLLVEDDKGNIFRTAFVYDYSGII</sequence>
<proteinExistence type="predicted"/>
<dbReference type="InterPro" id="IPR001229">
    <property type="entry name" value="Jacalin-like_lectin_dom"/>
</dbReference>
<gene>
    <name evidence="2" type="ORF">OS493_021299</name>
</gene>
<dbReference type="PANTHER" id="PTHR21054">
    <property type="entry name" value="ZINC METALLOPROTEINASE-RELATED"/>
    <property type="match status" value="1"/>
</dbReference>
<dbReference type="PANTHER" id="PTHR21054:SF2">
    <property type="entry name" value="MIP04191P"/>
    <property type="match status" value="1"/>
</dbReference>
<feature type="domain" description="Jacalin-type lectin" evidence="1">
    <location>
        <begin position="388"/>
        <end position="518"/>
    </location>
</feature>
<dbReference type="Pfam" id="PF01419">
    <property type="entry name" value="Jacalin"/>
    <property type="match status" value="1"/>
</dbReference>
<dbReference type="PROSITE" id="PS51752">
    <property type="entry name" value="JACALIN_LECTIN"/>
    <property type="match status" value="1"/>
</dbReference>
<reference evidence="2" key="1">
    <citation type="submission" date="2023-01" db="EMBL/GenBank/DDBJ databases">
        <title>Genome assembly of the deep-sea coral Lophelia pertusa.</title>
        <authorList>
            <person name="Herrera S."/>
            <person name="Cordes E."/>
        </authorList>
    </citation>
    <scope>NUCLEOTIDE SEQUENCE</scope>
    <source>
        <strain evidence="2">USNM1676648</strain>
        <tissue evidence="2">Polyp</tissue>
    </source>
</reference>
<evidence type="ECO:0000313" key="3">
    <source>
        <dbReference type="Proteomes" id="UP001163046"/>
    </source>
</evidence>
<dbReference type="AlphaFoldDB" id="A0A9X0CWM7"/>
<dbReference type="InterPro" id="IPR021917">
    <property type="entry name" value="Unchr_Zn-peptidase-like"/>
</dbReference>
<name>A0A9X0CWM7_9CNID</name>
<keyword evidence="3" id="KW-1185">Reference proteome</keyword>
<accession>A0A9X0CWM7</accession>
<dbReference type="InterPro" id="IPR053002">
    <property type="entry name" value="Metalloproteinase_M10B"/>
</dbReference>
<dbReference type="InterPro" id="IPR036404">
    <property type="entry name" value="Jacalin-like_lectin_dom_sf"/>
</dbReference>
<dbReference type="OrthoDB" id="74460at2759"/>
<dbReference type="Pfam" id="PF12044">
    <property type="entry name" value="Metallopep"/>
    <property type="match status" value="1"/>
</dbReference>